<dbReference type="EMBL" id="SACR01000001">
    <property type="protein sequence ID" value="RVU49827.1"/>
    <property type="molecule type" value="Genomic_DNA"/>
</dbReference>
<dbReference type="OrthoDB" id="5509507at2"/>
<feature type="region of interest" description="Disordered" evidence="1">
    <location>
        <begin position="319"/>
        <end position="345"/>
    </location>
</feature>
<protein>
    <submittedName>
        <fullName evidence="2">Uncharacterized protein</fullName>
    </submittedName>
</protein>
<proteinExistence type="predicted"/>
<evidence type="ECO:0000313" key="3">
    <source>
        <dbReference type="Proteomes" id="UP000285575"/>
    </source>
</evidence>
<name>A0A437RSV0_9BURK</name>
<evidence type="ECO:0000256" key="1">
    <source>
        <dbReference type="SAM" id="MobiDB-lite"/>
    </source>
</evidence>
<keyword evidence="3" id="KW-1185">Reference proteome</keyword>
<reference evidence="2 3" key="1">
    <citation type="submission" date="2019-01" db="EMBL/GenBank/DDBJ databases">
        <authorList>
            <person name="Chen W.-M."/>
        </authorList>
    </citation>
    <scope>NUCLEOTIDE SEQUENCE [LARGE SCALE GENOMIC DNA]</scope>
    <source>
        <strain evidence="2 3">KYPY4</strain>
    </source>
</reference>
<comment type="caution">
    <text evidence="2">The sequence shown here is derived from an EMBL/GenBank/DDBJ whole genome shotgun (WGS) entry which is preliminary data.</text>
</comment>
<gene>
    <name evidence="2" type="ORF">EOE66_04560</name>
</gene>
<dbReference type="Proteomes" id="UP000285575">
    <property type="component" value="Unassembled WGS sequence"/>
</dbReference>
<sequence length="984" mass="105201">MGFAFRKGDVPAGASVSGSLGSLQVTPKNTWPDGSLKFAVLAGQVDLPAGTPTPLNLRRASAPLTGTPLNLADLKRTGVTAEVGCGSFGTVSWGGTDWDTPFENWVSGPLMSSWIYRRQVGADAHLTAWLEVRVFAAGAVEVLPWIENGYIAVAAPSNKAATYTFKLAGTERFNAAIDLKHHQRTPLVSGAALSYWNVADPQLNVLHDARYLMSTELVPTYFAAEGAATTVINALPSSFTPLQAGSFNYTSDDMAQSGYQDPIGLLPQHDVLHLLGASMATHAAVVRNGFSAGRYGIHYRDESTNRPLRFSQHPTRVIADGQGFKDNGGSTTSTRTPAATGGNPPGWDVAHSPSVGYLAYLVTGRWYFMEEVLFAATANYLGNGDNAQLRTGARGLVQTAVQAWQTRSCAWDWRSKVQALTVVPDNDTALRTELIACVESNIDHFHGRYVAQPNNPFGYILPGEAYNNSISICAPWQQDFVTAVFGWAVSMDLPVAAAAKTKLSEFFTWKARSAVMRLGDRNGFWYINGAPFNTRISTAALSASNFTTGVGPWAASDAAFYAATYATPPSWLGSTEGTLAFEFQPDYGATARGMWGNLQPAIAYAVRHAVPGARDAYERMTGAANWPSLAAAFDPRPVWSVGPASPAPSWARNSPLNEWVAIPGTNGGGGAAIDAWGTLVLIEGTGTLVSPANGGHNDSADNRVTSIDLLQDAPTWVQRIAPSPTVTANASYMPDGKPVSRHGYHHAHYIKQRGRVMLFGARAWYANGGDGFAVDGHSVTGAWAWDQAGTWGTVAGANSFGVAHDPTTGNVWTNSGRLWNQSSNTWTGPFAFSVSWRWPAVYDPLRGQFFTLQFGDGQGFDLARGVVASKFNARTGAQTALTFNQSAALTQFISDAPIYAGMDYDAANDRFLFYDGRGAAVGRVYAITPNSGNVWDISLLPITGTPPPATVPAGINGRLRYVPALGGFIVMPRADANIFFVRTA</sequence>
<evidence type="ECO:0000313" key="2">
    <source>
        <dbReference type="EMBL" id="RVU49827.1"/>
    </source>
</evidence>
<organism evidence="2 3">
    <name type="scientific">Rubrivivax rivuli</name>
    <dbReference type="NCBI Taxonomy" id="1862385"/>
    <lineage>
        <taxon>Bacteria</taxon>
        <taxon>Pseudomonadati</taxon>
        <taxon>Pseudomonadota</taxon>
        <taxon>Betaproteobacteria</taxon>
        <taxon>Burkholderiales</taxon>
        <taxon>Sphaerotilaceae</taxon>
        <taxon>Rubrivivax</taxon>
    </lineage>
</organism>
<feature type="compositionally biased region" description="Polar residues" evidence="1">
    <location>
        <begin position="328"/>
        <end position="337"/>
    </location>
</feature>
<dbReference type="AlphaFoldDB" id="A0A437RSV0"/>
<accession>A0A437RSV0</accession>